<gene>
    <name evidence="1" type="ORF">UFOPK3547_00988</name>
</gene>
<sequence>MPATAAPAIASAITDLRVLQDSLMASVSAGSGLKIRRCVRREKIRPPA</sequence>
<protein>
    <submittedName>
        <fullName evidence="1">Unannotated protein</fullName>
    </submittedName>
</protein>
<reference evidence="1" key="1">
    <citation type="submission" date="2020-05" db="EMBL/GenBank/DDBJ databases">
        <authorList>
            <person name="Chiriac C."/>
            <person name="Salcher M."/>
            <person name="Ghai R."/>
            <person name="Kavagutti S V."/>
        </authorList>
    </citation>
    <scope>NUCLEOTIDE SEQUENCE</scope>
</reference>
<dbReference type="EMBL" id="CAESAN010000076">
    <property type="protein sequence ID" value="CAB4344794.1"/>
    <property type="molecule type" value="Genomic_DNA"/>
</dbReference>
<evidence type="ECO:0000313" key="1">
    <source>
        <dbReference type="EMBL" id="CAB4344794.1"/>
    </source>
</evidence>
<accession>A0A6J5ZQ49</accession>
<dbReference type="AlphaFoldDB" id="A0A6J5ZQ49"/>
<organism evidence="1">
    <name type="scientific">freshwater metagenome</name>
    <dbReference type="NCBI Taxonomy" id="449393"/>
    <lineage>
        <taxon>unclassified sequences</taxon>
        <taxon>metagenomes</taxon>
        <taxon>ecological metagenomes</taxon>
    </lineage>
</organism>
<name>A0A6J5ZQ49_9ZZZZ</name>
<proteinExistence type="predicted"/>